<dbReference type="Gene3D" id="6.10.250.690">
    <property type="match status" value="1"/>
</dbReference>
<name>A0A1J0A5I3_9ENTE</name>
<dbReference type="GO" id="GO:0032993">
    <property type="term" value="C:protein-DNA complex"/>
    <property type="evidence" value="ECO:0007669"/>
    <property type="project" value="TreeGrafter"/>
</dbReference>
<evidence type="ECO:0000256" key="6">
    <source>
        <dbReference type="PROSITE-ProRule" id="PRU00169"/>
    </source>
</evidence>
<dbReference type="KEGG" id="vte:BHY08_04740"/>
<feature type="DNA-binding region" description="OmpR/PhoB-type" evidence="7">
    <location>
        <begin position="119"/>
        <end position="219"/>
    </location>
</feature>
<keyword evidence="1 6" id="KW-0597">Phosphoprotein</keyword>
<accession>A0A1J0A5I3</accession>
<dbReference type="GO" id="GO:0005829">
    <property type="term" value="C:cytosol"/>
    <property type="evidence" value="ECO:0007669"/>
    <property type="project" value="TreeGrafter"/>
</dbReference>
<gene>
    <name evidence="10" type="ORF">BHY08_04740</name>
</gene>
<evidence type="ECO:0000313" key="10">
    <source>
        <dbReference type="EMBL" id="APB31196.1"/>
    </source>
</evidence>
<organism evidence="10 11">
    <name type="scientific">Vagococcus teuberi</name>
    <dbReference type="NCBI Taxonomy" id="519472"/>
    <lineage>
        <taxon>Bacteria</taxon>
        <taxon>Bacillati</taxon>
        <taxon>Bacillota</taxon>
        <taxon>Bacilli</taxon>
        <taxon>Lactobacillales</taxon>
        <taxon>Enterococcaceae</taxon>
        <taxon>Vagococcus</taxon>
    </lineage>
</organism>
<keyword evidence="5" id="KW-0804">Transcription</keyword>
<dbReference type="Gene3D" id="3.40.50.2300">
    <property type="match status" value="1"/>
</dbReference>
<dbReference type="PANTHER" id="PTHR48111:SF2">
    <property type="entry name" value="RESPONSE REGULATOR SAER"/>
    <property type="match status" value="1"/>
</dbReference>
<dbReference type="GO" id="GO:0000976">
    <property type="term" value="F:transcription cis-regulatory region binding"/>
    <property type="evidence" value="ECO:0007669"/>
    <property type="project" value="TreeGrafter"/>
</dbReference>
<protein>
    <submittedName>
        <fullName evidence="10">DNA-binding response regulator</fullName>
    </submittedName>
</protein>
<dbReference type="Pfam" id="PF00072">
    <property type="entry name" value="Response_reg"/>
    <property type="match status" value="1"/>
</dbReference>
<dbReference type="Gene3D" id="1.10.10.10">
    <property type="entry name" value="Winged helix-like DNA-binding domain superfamily/Winged helix DNA-binding domain"/>
    <property type="match status" value="1"/>
</dbReference>
<dbReference type="EMBL" id="CP017267">
    <property type="protein sequence ID" value="APB31196.1"/>
    <property type="molecule type" value="Genomic_DNA"/>
</dbReference>
<dbReference type="GO" id="GO:0006355">
    <property type="term" value="P:regulation of DNA-templated transcription"/>
    <property type="evidence" value="ECO:0007669"/>
    <property type="project" value="InterPro"/>
</dbReference>
<dbReference type="PROSITE" id="PS51755">
    <property type="entry name" value="OMPR_PHOB"/>
    <property type="match status" value="1"/>
</dbReference>
<dbReference type="InterPro" id="IPR039420">
    <property type="entry name" value="WalR-like"/>
</dbReference>
<dbReference type="CDD" id="cd00383">
    <property type="entry name" value="trans_reg_C"/>
    <property type="match status" value="1"/>
</dbReference>
<dbReference type="InterPro" id="IPR011006">
    <property type="entry name" value="CheY-like_superfamily"/>
</dbReference>
<reference evidence="10 11" key="1">
    <citation type="submission" date="2016-09" db="EMBL/GenBank/DDBJ databases">
        <title>Vagococcus teuberi sp. nov., isolated from the Malian artisanal sour milk fene.</title>
        <authorList>
            <person name="Wullschleger S."/>
            <person name="Seifert C."/>
            <person name="Baumgartner S."/>
            <person name="Lacroix C."/>
            <person name="Bonfoh B."/>
            <person name="Stevens M.J."/>
            <person name="Meile L."/>
        </authorList>
    </citation>
    <scope>NUCLEOTIDE SEQUENCE [LARGE SCALE GENOMIC DNA]</scope>
    <source>
        <strain evidence="10 11">DSM 21459</strain>
    </source>
</reference>
<dbReference type="InterPro" id="IPR001789">
    <property type="entry name" value="Sig_transdc_resp-reg_receiver"/>
</dbReference>
<dbReference type="InterPro" id="IPR036388">
    <property type="entry name" value="WH-like_DNA-bd_sf"/>
</dbReference>
<dbReference type="SUPFAM" id="SSF52172">
    <property type="entry name" value="CheY-like"/>
    <property type="match status" value="1"/>
</dbReference>
<keyword evidence="2" id="KW-0902">Two-component regulatory system</keyword>
<evidence type="ECO:0000256" key="3">
    <source>
        <dbReference type="ARBA" id="ARBA00023015"/>
    </source>
</evidence>
<evidence type="ECO:0000313" key="11">
    <source>
        <dbReference type="Proteomes" id="UP000191200"/>
    </source>
</evidence>
<feature type="domain" description="Response regulatory" evidence="8">
    <location>
        <begin position="2"/>
        <end position="113"/>
    </location>
</feature>
<keyword evidence="4 7" id="KW-0238">DNA-binding</keyword>
<sequence length="222" mass="25697">MKILIIDDDEDLLKLIENALSKEYIVETILGANKVNPDELKHYDLVILDVMMPEMSGFDFLKQYRELINAPIILLTAKDFEKDKLEGFALGADDYVTKPFSIKEIRARVAAHLRREQRQKHHRLIDYPVSCDLIAKQFFYEETEVSLTSSEYELCELLLKNKGQVFSKEQLYTSVYGLEAVGDSQTTITERVKQIRAKFDLVGINPIKTVWGVGYKWQIEKD</sequence>
<dbReference type="InterPro" id="IPR001867">
    <property type="entry name" value="OmpR/PhoB-type_DNA-bd"/>
</dbReference>
<keyword evidence="3" id="KW-0805">Transcription regulation</keyword>
<dbReference type="SMART" id="SM00448">
    <property type="entry name" value="REC"/>
    <property type="match status" value="1"/>
</dbReference>
<evidence type="ECO:0000256" key="4">
    <source>
        <dbReference type="ARBA" id="ARBA00023125"/>
    </source>
</evidence>
<dbReference type="AlphaFoldDB" id="A0A1J0A5I3"/>
<evidence type="ECO:0000256" key="7">
    <source>
        <dbReference type="PROSITE-ProRule" id="PRU01091"/>
    </source>
</evidence>
<feature type="domain" description="OmpR/PhoB-type" evidence="9">
    <location>
        <begin position="119"/>
        <end position="219"/>
    </location>
</feature>
<dbReference type="SMART" id="SM00862">
    <property type="entry name" value="Trans_reg_C"/>
    <property type="match status" value="1"/>
</dbReference>
<evidence type="ECO:0000259" key="8">
    <source>
        <dbReference type="PROSITE" id="PS50110"/>
    </source>
</evidence>
<keyword evidence="11" id="KW-1185">Reference proteome</keyword>
<dbReference type="CDD" id="cd17574">
    <property type="entry name" value="REC_OmpR"/>
    <property type="match status" value="1"/>
</dbReference>
<proteinExistence type="predicted"/>
<feature type="modified residue" description="4-aspartylphosphate" evidence="6">
    <location>
        <position position="49"/>
    </location>
</feature>
<evidence type="ECO:0000256" key="1">
    <source>
        <dbReference type="ARBA" id="ARBA00022553"/>
    </source>
</evidence>
<evidence type="ECO:0000259" key="9">
    <source>
        <dbReference type="PROSITE" id="PS51755"/>
    </source>
</evidence>
<dbReference type="PROSITE" id="PS50110">
    <property type="entry name" value="RESPONSE_REGULATORY"/>
    <property type="match status" value="1"/>
</dbReference>
<dbReference type="OrthoDB" id="9790442at2"/>
<evidence type="ECO:0000256" key="2">
    <source>
        <dbReference type="ARBA" id="ARBA00023012"/>
    </source>
</evidence>
<dbReference type="Proteomes" id="UP000191200">
    <property type="component" value="Chromosome"/>
</dbReference>
<dbReference type="STRING" id="519472.BHY08_04740"/>
<dbReference type="RefSeq" id="WP_071456783.1">
    <property type="nucleotide sequence ID" value="NZ_CP017267.1"/>
</dbReference>
<evidence type="ECO:0000256" key="5">
    <source>
        <dbReference type="ARBA" id="ARBA00023163"/>
    </source>
</evidence>
<dbReference type="Pfam" id="PF00486">
    <property type="entry name" value="Trans_reg_C"/>
    <property type="match status" value="1"/>
</dbReference>
<dbReference type="PANTHER" id="PTHR48111">
    <property type="entry name" value="REGULATOR OF RPOS"/>
    <property type="match status" value="1"/>
</dbReference>
<dbReference type="GO" id="GO:0000156">
    <property type="term" value="F:phosphorelay response regulator activity"/>
    <property type="evidence" value="ECO:0007669"/>
    <property type="project" value="TreeGrafter"/>
</dbReference>